<evidence type="ECO:0000313" key="4">
    <source>
        <dbReference type="EMBL" id="KAK7232396.1"/>
    </source>
</evidence>
<organism evidence="4 5">
    <name type="scientific">Aureococcus anophagefferens</name>
    <name type="common">Harmful bloom alga</name>
    <dbReference type="NCBI Taxonomy" id="44056"/>
    <lineage>
        <taxon>Eukaryota</taxon>
        <taxon>Sar</taxon>
        <taxon>Stramenopiles</taxon>
        <taxon>Ochrophyta</taxon>
        <taxon>Pelagophyceae</taxon>
        <taxon>Pelagomonadales</taxon>
        <taxon>Pelagomonadaceae</taxon>
        <taxon>Aureococcus</taxon>
    </lineage>
</organism>
<feature type="region of interest" description="Disordered" evidence="1">
    <location>
        <begin position="384"/>
        <end position="404"/>
    </location>
</feature>
<reference evidence="4 5" key="1">
    <citation type="submission" date="2024-03" db="EMBL/GenBank/DDBJ databases">
        <title>Aureococcus anophagefferens CCMP1851 and Kratosvirus quantuckense: Draft genome of a second virus-susceptible host strain in the model system.</title>
        <authorList>
            <person name="Chase E."/>
            <person name="Truchon A.R."/>
            <person name="Schepens W."/>
            <person name="Wilhelm S.W."/>
        </authorList>
    </citation>
    <scope>NUCLEOTIDE SEQUENCE [LARGE SCALE GENOMIC DNA]</scope>
    <source>
        <strain evidence="4 5">CCMP1851</strain>
    </source>
</reference>
<feature type="region of interest" description="Disordered" evidence="1">
    <location>
        <begin position="197"/>
        <end position="223"/>
    </location>
</feature>
<name>A0ABR1FK72_AURAN</name>
<dbReference type="InterPro" id="IPR029021">
    <property type="entry name" value="Prot-tyrosine_phosphatase-like"/>
</dbReference>
<proteinExistence type="predicted"/>
<keyword evidence="5" id="KW-1185">Reference proteome</keyword>
<dbReference type="InterPro" id="IPR030564">
    <property type="entry name" value="Myotubularin"/>
</dbReference>
<dbReference type="PANTHER" id="PTHR10807:SF128">
    <property type="entry name" value="PHOSPHATIDYLINOSITOL-3,5-BISPHOSPHATE 3-PHOSPHATASE"/>
    <property type="match status" value="1"/>
</dbReference>
<dbReference type="InterPro" id="IPR001478">
    <property type="entry name" value="PDZ"/>
</dbReference>
<evidence type="ECO:0000313" key="5">
    <source>
        <dbReference type="Proteomes" id="UP001363151"/>
    </source>
</evidence>
<gene>
    <name evidence="4" type="ORF">SO694_00032040</name>
</gene>
<dbReference type="PROSITE" id="PS51339">
    <property type="entry name" value="PPASE_MYOTUBULARIN"/>
    <property type="match status" value="1"/>
</dbReference>
<protein>
    <submittedName>
        <fullName evidence="4">Phosphatidylinositol-3,5-bisphosphate 3-phosphatase</fullName>
    </submittedName>
</protein>
<dbReference type="PANTHER" id="PTHR10807">
    <property type="entry name" value="MYOTUBULARIN-RELATED"/>
    <property type="match status" value="1"/>
</dbReference>
<comment type="caution">
    <text evidence="4">The sequence shown here is derived from an EMBL/GenBank/DDBJ whole genome shotgun (WGS) entry which is preliminary data.</text>
</comment>
<dbReference type="SUPFAM" id="SSF52799">
    <property type="entry name" value="(Phosphotyrosine protein) phosphatases II"/>
    <property type="match status" value="1"/>
</dbReference>
<dbReference type="InterPro" id="IPR010569">
    <property type="entry name" value="Myotubularin-like_Pase_dom"/>
</dbReference>
<dbReference type="PROSITE" id="PS50106">
    <property type="entry name" value="PDZ"/>
    <property type="match status" value="1"/>
</dbReference>
<dbReference type="CDD" id="cd00136">
    <property type="entry name" value="PDZ_canonical"/>
    <property type="match status" value="1"/>
</dbReference>
<dbReference type="CDD" id="cd14507">
    <property type="entry name" value="PTP-MTM-like"/>
    <property type="match status" value="1"/>
</dbReference>
<evidence type="ECO:0000259" key="3">
    <source>
        <dbReference type="PROSITE" id="PS51339"/>
    </source>
</evidence>
<dbReference type="Pfam" id="PF06602">
    <property type="entry name" value="Myotub-related"/>
    <property type="match status" value="1"/>
</dbReference>
<feature type="region of interest" description="Disordered" evidence="1">
    <location>
        <begin position="130"/>
        <end position="176"/>
    </location>
</feature>
<dbReference type="PROSITE" id="PS00383">
    <property type="entry name" value="TYR_PHOSPHATASE_1"/>
    <property type="match status" value="1"/>
</dbReference>
<dbReference type="Proteomes" id="UP001363151">
    <property type="component" value="Unassembled WGS sequence"/>
</dbReference>
<dbReference type="EMBL" id="JBBJCI010000368">
    <property type="protein sequence ID" value="KAK7232396.1"/>
    <property type="molecule type" value="Genomic_DNA"/>
</dbReference>
<dbReference type="InterPro" id="IPR016130">
    <property type="entry name" value="Tyr_Pase_AS"/>
</dbReference>
<feature type="region of interest" description="Disordered" evidence="1">
    <location>
        <begin position="493"/>
        <end position="512"/>
    </location>
</feature>
<evidence type="ECO:0000259" key="2">
    <source>
        <dbReference type="PROSITE" id="PS50106"/>
    </source>
</evidence>
<feature type="domain" description="Myotubularin phosphatase" evidence="3">
    <location>
        <begin position="409"/>
        <end position="800"/>
    </location>
</feature>
<evidence type="ECO:0000256" key="1">
    <source>
        <dbReference type="SAM" id="MobiDB-lite"/>
    </source>
</evidence>
<feature type="compositionally biased region" description="Acidic residues" evidence="1">
    <location>
        <begin position="387"/>
        <end position="398"/>
    </location>
</feature>
<feature type="domain" description="PDZ" evidence="2">
    <location>
        <begin position="78"/>
        <end position="129"/>
    </location>
</feature>
<accession>A0ABR1FK72</accession>
<sequence length="817" mass="88797">MEDISLEDDPDPLFQWLDLLGVAGADLVDVVPCGEDDESAARFDGARPAARRRALAPLAARARRRPLARPGLVISNFSSAERVAAPARVGDTLLAVNGRALPRGATLADAVTILKAVGRPVLVAFRNASATPRARAREDRRRPRAAAAGANAPPPPPAANNAPPGGGPKPKSQSNLSQFVSAVASAVEPFPFPSARDAVSSVAGGHPAPPHHGDLPGGAPARLDPLPASPVAADGYELPLLAGEVVFGKCACSYQDWVVDDPRRSGALSGMTLSGELYATSYRVVFHPIGVGVRPSFARKDSDDWEMPCRALLRCDLGQLPGAASTLAFACKDGQRRKFSVAERLGGDALRVARAVHALAFSKAPDAFAKAHFAGVRAAGTNNAWGDDSDEEAPETEGAEFPGNSRLPRMHAYTLVTEYVDYVLRPYVIAEYPRRGLRLVTQGENNLALCDTYPPDLVVPASMSDLELRRVAAYRSKGRLPAVVWAHPDPTNGATISRSAQPKPGVQNKRSADDERYLDELRRLCHGKRMVIVDARSKVAAQGNRVMGGGTELARYYENVELFYGNIANIHAARDALSSLQALCRDGSGGNTAYDGGATWLGKLEGTKWLSMVHAILASAAKTVDLVHYERCAVLVHCSDGWDRTPQITVLAMVMLEARFRTMDGFLALVQKEWADFGHKFDERCGHTDESGEDQRSPVFLLFADAMVQLLHQFPARFEFTADLLVALLDQLFACRYGTFLDNCFVKRDRKKIHAATAPLWWYFHEHRAKFLNGAYDEDEGPPLIPSLQPKNVVFFDAYFRRFDNTAMPPRAPTTYY</sequence>